<sequence length="1050" mass="120757">MDNSNTIKFNSMTTEANVKLKQSQYESEKHSLEQPSTSNTTKADSQKMSSTHQSEFVQVETLSSREMNPTCGWYDDKSRKDPSIIQGKQRKKNSPKKYRSSKHIKTVHKKSSEKDNDTFSKYNVVSKCIKQKAHLFLAEQMDKDKDSSDSEESILEVPIPPKPKPLLIHLQDSDDENNSNSDIDNNDLILKNWNSASLKTYSRKSLFRNDKRETVQDNPQDISSKSKGTATSNNKDTVNFGKSIQTSTLTQDLTEDITLNCTTIQSSTKSISEIKQLSKNTEVKQQSESTKSTSHNSKTTSPFSKNTWKGNKNANLQQETHVTSEKKLSTTKQIINKLSTNNVCNRYDLRGVEQNKSSAIGSCNPINNRKRRCNNEVDNQSEQKRQCIIEQNNQDVICSSTGAKNISNEFFEPMSEEMKNYYNLSRGQENFDIRELQQSMSKDPQIYPEPNTSDFSLSETTQNETSIPQSTIDVQQTITEDVESSVDVNTLSNIDFYILPISQEVEHVSQTENDLKSSFILPTVETNFKHTKVNYVAFSKIIYSYDFYRNKNDNDARMILTTLDTLFSQTDKNFYMVKNLISHRTAPNFLEFLTLKAIKFEVKIGFIQNQKTLSLQLIAMKDYIEYLYDLLKHWLSLLEDEKKYGIDVNLPVNSVKMFNVLKGKYLQLNKMRFNHYADLIGGNDDPRLLYTFINLEKDKLKGYEQCKVSRRKYNSTRKKVFRLQTKLLIITNTVPEPNVYVRTFKDLMERYEAGHCQMNDKLDTATYLRLNLLYNQLFVPHTSQNINKMLHCIESEAKKLSNLQQQEFEICHVPLEKQQEPKIHDTSANEENLVCNSTVHTSSAIPHISLNIDSKNSYVINNQKNNEILDDAQNVNTSLEPSKMIDYEELTITIKNPIAQNSDCEIIPLNDAPVSPAKSKEPELNEGQLSTSEVVNFNVSENEQIIKTVCKSSNLSKKAKRKKMRAERLTNIHKLNDTLKNENLYDVALKLINRTHAFKSLHMKNAADEMRKRVKNRTIKPKHLRLLDKLIFVEESHQKIIKSVCNSLKK</sequence>
<dbReference type="EMBL" id="KQ977754">
    <property type="protein sequence ID" value="KYN00083.1"/>
    <property type="molecule type" value="Genomic_DNA"/>
</dbReference>
<gene>
    <name evidence="2" type="ORF">ALC62_09145</name>
</gene>
<feature type="compositionally biased region" description="Polar residues" evidence="1">
    <location>
        <begin position="216"/>
        <end position="239"/>
    </location>
</feature>
<keyword evidence="3" id="KW-1185">Reference proteome</keyword>
<feature type="region of interest" description="Disordered" evidence="1">
    <location>
        <begin position="1"/>
        <end position="115"/>
    </location>
</feature>
<dbReference type="Proteomes" id="UP000078542">
    <property type="component" value="Unassembled WGS sequence"/>
</dbReference>
<dbReference type="STRING" id="456900.A0A195CHA0"/>
<feature type="compositionally biased region" description="Polar residues" evidence="1">
    <location>
        <begin position="276"/>
        <end position="286"/>
    </location>
</feature>
<name>A0A195CHA0_9HYME</name>
<feature type="compositionally biased region" description="Polar residues" evidence="1">
    <location>
        <begin position="33"/>
        <end position="67"/>
    </location>
</feature>
<feature type="region of interest" description="Disordered" evidence="1">
    <location>
        <begin position="141"/>
        <end position="186"/>
    </location>
</feature>
<feature type="region of interest" description="Disordered" evidence="1">
    <location>
        <begin position="276"/>
        <end position="327"/>
    </location>
</feature>
<feature type="compositionally biased region" description="Polar residues" evidence="1">
    <location>
        <begin position="1"/>
        <end position="25"/>
    </location>
</feature>
<feature type="region of interest" description="Disordered" evidence="1">
    <location>
        <begin position="209"/>
        <end position="239"/>
    </location>
</feature>
<dbReference type="AlphaFoldDB" id="A0A195CHA0"/>
<reference evidence="2 3" key="1">
    <citation type="submission" date="2016-03" db="EMBL/GenBank/DDBJ databases">
        <title>Cyphomyrmex costatus WGS genome.</title>
        <authorList>
            <person name="Nygaard S."/>
            <person name="Hu H."/>
            <person name="Boomsma J."/>
            <person name="Zhang G."/>
        </authorList>
    </citation>
    <scope>NUCLEOTIDE SEQUENCE [LARGE SCALE GENOMIC DNA]</scope>
    <source>
        <strain evidence="2">MS0001</strain>
        <tissue evidence="2">Whole body</tissue>
    </source>
</reference>
<feature type="compositionally biased region" description="Basic residues" evidence="1">
    <location>
        <begin position="88"/>
        <end position="109"/>
    </location>
</feature>
<evidence type="ECO:0000313" key="3">
    <source>
        <dbReference type="Proteomes" id="UP000078542"/>
    </source>
</evidence>
<organism evidence="2 3">
    <name type="scientific">Cyphomyrmex costatus</name>
    <dbReference type="NCBI Taxonomy" id="456900"/>
    <lineage>
        <taxon>Eukaryota</taxon>
        <taxon>Metazoa</taxon>
        <taxon>Ecdysozoa</taxon>
        <taxon>Arthropoda</taxon>
        <taxon>Hexapoda</taxon>
        <taxon>Insecta</taxon>
        <taxon>Pterygota</taxon>
        <taxon>Neoptera</taxon>
        <taxon>Endopterygota</taxon>
        <taxon>Hymenoptera</taxon>
        <taxon>Apocrita</taxon>
        <taxon>Aculeata</taxon>
        <taxon>Formicoidea</taxon>
        <taxon>Formicidae</taxon>
        <taxon>Myrmicinae</taxon>
        <taxon>Cyphomyrmex</taxon>
    </lineage>
</organism>
<protein>
    <submittedName>
        <fullName evidence="2">Uncharacterized protein</fullName>
    </submittedName>
</protein>
<accession>A0A195CHA0</accession>
<feature type="compositionally biased region" description="Polar residues" evidence="1">
    <location>
        <begin position="302"/>
        <end position="321"/>
    </location>
</feature>
<evidence type="ECO:0000313" key="2">
    <source>
        <dbReference type="EMBL" id="KYN00083.1"/>
    </source>
</evidence>
<proteinExistence type="predicted"/>
<feature type="compositionally biased region" description="Low complexity" evidence="1">
    <location>
        <begin position="287"/>
        <end position="301"/>
    </location>
</feature>
<evidence type="ECO:0000256" key="1">
    <source>
        <dbReference type="SAM" id="MobiDB-lite"/>
    </source>
</evidence>